<dbReference type="Pfam" id="PF00998">
    <property type="entry name" value="RdRP_3"/>
    <property type="match status" value="1"/>
</dbReference>
<dbReference type="EC" id="2.7.7.48" evidence="4"/>
<comment type="catalytic activity">
    <reaction evidence="4">
        <text>RNA(n) + a ribonucleoside 5'-triphosphate = RNA(n+1) + diphosphate</text>
        <dbReference type="Rhea" id="RHEA:21248"/>
        <dbReference type="Rhea" id="RHEA-COMP:14527"/>
        <dbReference type="Rhea" id="RHEA-COMP:17342"/>
        <dbReference type="ChEBI" id="CHEBI:33019"/>
        <dbReference type="ChEBI" id="CHEBI:61557"/>
        <dbReference type="ChEBI" id="CHEBI:140395"/>
        <dbReference type="EC" id="2.7.7.48"/>
    </reaction>
</comment>
<keyword evidence="3 4" id="KW-0693">Viral RNA replication</keyword>
<dbReference type="SUPFAM" id="SSF56672">
    <property type="entry name" value="DNA/RNA polymerases"/>
    <property type="match status" value="1"/>
</dbReference>
<accession>A0A6H0DK56</accession>
<dbReference type="PROSITE" id="PS50507">
    <property type="entry name" value="RDRP_SSRNA_POS"/>
    <property type="match status" value="1"/>
</dbReference>
<keyword evidence="2 4" id="KW-0548">Nucleotidyltransferase</keyword>
<proteinExistence type="predicted"/>
<dbReference type="Gene3D" id="3.30.70.270">
    <property type="match status" value="1"/>
</dbReference>
<feature type="domain" description="RdRp catalytic" evidence="6">
    <location>
        <begin position="256"/>
        <end position="378"/>
    </location>
</feature>
<protein>
    <recommendedName>
        <fullName evidence="4">RNA-directed RNA polymerase</fullName>
        <ecNumber evidence="4">2.7.7.48</ecNumber>
    </recommendedName>
</protein>
<evidence type="ECO:0000313" key="7">
    <source>
        <dbReference type="EMBL" id="QIS87977.1"/>
    </source>
</evidence>
<dbReference type="GO" id="GO:0003968">
    <property type="term" value="F:RNA-directed RNA polymerase activity"/>
    <property type="evidence" value="ECO:0007669"/>
    <property type="project" value="UniProtKB-KW"/>
</dbReference>
<name>A0A6H0DK56_9VIRU</name>
<dbReference type="GO" id="GO:0000166">
    <property type="term" value="F:nucleotide binding"/>
    <property type="evidence" value="ECO:0007669"/>
    <property type="project" value="UniProtKB-KW"/>
</dbReference>
<dbReference type="GO" id="GO:0039694">
    <property type="term" value="P:viral RNA genome replication"/>
    <property type="evidence" value="ECO:0007669"/>
    <property type="project" value="InterPro"/>
</dbReference>
<evidence type="ECO:0000259" key="6">
    <source>
        <dbReference type="PROSITE" id="PS50507"/>
    </source>
</evidence>
<dbReference type="InterPro" id="IPR007094">
    <property type="entry name" value="RNA-dir_pol_PSvirus"/>
</dbReference>
<organism evidence="7">
    <name type="scientific">Kornilov virus</name>
    <dbReference type="NCBI Taxonomy" id="2707229"/>
    <lineage>
        <taxon>Viruses</taxon>
        <taxon>Riboviria</taxon>
    </lineage>
</organism>
<evidence type="ECO:0000256" key="4">
    <source>
        <dbReference type="RuleBase" id="RU363062"/>
    </source>
</evidence>
<dbReference type="CDD" id="cd23206">
    <property type="entry name" value="Tombusviridae_RdRp"/>
    <property type="match status" value="1"/>
</dbReference>
<keyword evidence="4" id="KW-0547">Nucleotide-binding</keyword>
<keyword evidence="1 4" id="KW-0808">Transferase</keyword>
<dbReference type="InterPro" id="IPR002166">
    <property type="entry name" value="RNA_pol_HCV"/>
</dbReference>
<dbReference type="EMBL" id="MT025103">
    <property type="protein sequence ID" value="QIS87977.1"/>
    <property type="molecule type" value="Genomic_RNA"/>
</dbReference>
<evidence type="ECO:0000256" key="3">
    <source>
        <dbReference type="ARBA" id="ARBA00022953"/>
    </source>
</evidence>
<dbReference type="InterPro" id="IPR043502">
    <property type="entry name" value="DNA/RNA_pol_sf"/>
</dbReference>
<feature type="compositionally biased region" description="Polar residues" evidence="5">
    <location>
        <begin position="1"/>
        <end position="11"/>
    </location>
</feature>
<keyword evidence="4 7" id="KW-0696">RNA-directed RNA polymerase</keyword>
<dbReference type="InterPro" id="IPR043128">
    <property type="entry name" value="Rev_trsase/Diguanyl_cyclase"/>
</dbReference>
<evidence type="ECO:0000256" key="1">
    <source>
        <dbReference type="ARBA" id="ARBA00022679"/>
    </source>
</evidence>
<evidence type="ECO:0000256" key="2">
    <source>
        <dbReference type="ARBA" id="ARBA00022695"/>
    </source>
</evidence>
<feature type="region of interest" description="Disordered" evidence="5">
    <location>
        <begin position="1"/>
        <end position="42"/>
    </location>
</feature>
<dbReference type="GO" id="GO:0003723">
    <property type="term" value="F:RNA binding"/>
    <property type="evidence" value="ECO:0007669"/>
    <property type="project" value="InterPro"/>
</dbReference>
<sequence length="567" mass="64990">MGRAYGSTSESPIDADTLERGNVANQVNLPESEGFRVRRSRRVPGAKNPREFCTVRGENGPDWDIPNNDIKSVSHAILERVFFVKSGGGFKRAPKPADYYRRQGDDDPELMGSKHVEMKLKRFSREMEILAESSDKVSPITTKQFVDSYGGAKHRAYAAAGLSLEEQPLSTRDFKVKTFTKDDYRKPGAAPRAIQPRSPRFNVQLGRYVKPLEHTIFESIDKIFDPSGVSRTVAKGMNMNERGARVKEMWDKYENPVAVGLDASRFDQHINLDLLDFEHKIYQMWCVKKGIDIPSLKYLLKQQRVNRGTYRSPEGRVDYKVFGCRMSGDMNTSLGNVTIMCGLMYAYFEEKKLLGKISLLNDGDDCVIIMDKRNLAWFQKDMEDWFLRVGITMCYDGIYTALEAVEFCQAHPVFDEEVGYRLVPRPTKRLYSDLVTTKKIGSKKVYKKWLGAVAGCGQAMSSGLPIFQSFYHWVGRGATPYIPEQGSVYHKYRQELTDRMIPRTREPSTAERISFYFAFDVTPDEQKMVEAYYSQLPDPIHQQAEERLVQTIDPIQHLVHPEQKNRY</sequence>
<evidence type="ECO:0000256" key="5">
    <source>
        <dbReference type="SAM" id="MobiDB-lite"/>
    </source>
</evidence>
<reference evidence="7" key="1">
    <citation type="submission" date="2020-01" db="EMBL/GenBank/DDBJ databases">
        <title>Sustained virome diversity in Antarctic penguins and their ticks: geographical connectedness and no evidence for low pathogen pressure.</title>
        <authorList>
            <person name="Wille M."/>
            <person name="Harvey E."/>
            <person name="Shi M."/>
            <person name="Gonzalez-Acuna D."/>
            <person name="Holmes E.C."/>
            <person name="Hurt A.C."/>
        </authorList>
    </citation>
    <scope>NUCLEOTIDE SEQUENCE</scope>
    <source>
        <strain evidence="7">Antarctic39</strain>
    </source>
</reference>